<dbReference type="GO" id="GO:0005829">
    <property type="term" value="C:cytosol"/>
    <property type="evidence" value="ECO:0007669"/>
    <property type="project" value="TreeGrafter"/>
</dbReference>
<dbReference type="InterPro" id="IPR000795">
    <property type="entry name" value="T_Tr_GTP-bd_dom"/>
</dbReference>
<feature type="domain" description="Tr-type G" evidence="10">
    <location>
        <begin position="94"/>
        <end position="263"/>
    </location>
</feature>
<dbReference type="EMBL" id="BIMN01000006">
    <property type="protein sequence ID" value="GCE63943.1"/>
    <property type="molecule type" value="Genomic_DNA"/>
</dbReference>
<dbReference type="SUPFAM" id="SSF52156">
    <property type="entry name" value="Initiation factor IF2/eIF5b, domain 3"/>
    <property type="match status" value="1"/>
</dbReference>
<dbReference type="Pfam" id="PF00009">
    <property type="entry name" value="GTP_EFTU"/>
    <property type="match status" value="1"/>
</dbReference>
<keyword evidence="6" id="KW-0342">GTP-binding</keyword>
<keyword evidence="4" id="KW-0547">Nucleotide-binding</keyword>
<accession>A0A478FR24</accession>
<evidence type="ECO:0000256" key="6">
    <source>
        <dbReference type="ARBA" id="ARBA00023134"/>
    </source>
</evidence>
<evidence type="ECO:0000256" key="8">
    <source>
        <dbReference type="NCBIfam" id="TIGR00487"/>
    </source>
</evidence>
<dbReference type="InterPro" id="IPR023115">
    <property type="entry name" value="TIF_IF2_dom3"/>
</dbReference>
<dbReference type="InterPro" id="IPR053905">
    <property type="entry name" value="EF-G-like_DII"/>
</dbReference>
<dbReference type="PROSITE" id="PS51722">
    <property type="entry name" value="G_TR_2"/>
    <property type="match status" value="1"/>
</dbReference>
<dbReference type="NCBIfam" id="TIGR00487">
    <property type="entry name" value="IF-2"/>
    <property type="match status" value="1"/>
</dbReference>
<dbReference type="CDD" id="cd01887">
    <property type="entry name" value="IF2_eIF5B"/>
    <property type="match status" value="1"/>
</dbReference>
<dbReference type="FunFam" id="3.40.50.300:FF:000019">
    <property type="entry name" value="Translation initiation factor IF-2"/>
    <property type="match status" value="1"/>
</dbReference>
<evidence type="ECO:0000259" key="10">
    <source>
        <dbReference type="PROSITE" id="PS51722"/>
    </source>
</evidence>
<dbReference type="AlphaFoldDB" id="A0A478FR24"/>
<keyword evidence="5 9" id="KW-0648">Protein biosynthesis</keyword>
<dbReference type="Pfam" id="PF22042">
    <property type="entry name" value="EF-G_D2"/>
    <property type="match status" value="1"/>
</dbReference>
<dbReference type="FunFam" id="2.40.30.10:FF:000008">
    <property type="entry name" value="Translation initiation factor IF-2"/>
    <property type="match status" value="1"/>
</dbReference>
<dbReference type="GO" id="GO:0005525">
    <property type="term" value="F:GTP binding"/>
    <property type="evidence" value="ECO:0007669"/>
    <property type="project" value="UniProtKB-KW"/>
</dbReference>
<sequence length="578" mass="64281">MDQKERNNKFVFARPLILSDFANQSKIEIGAIIKYFFLNGRLTNLNTVLTKEDCITLCKEWNIDFEEGTEEKENADLFEEYLAFTDVKVSELEEKVPVVTIMGHVDHGKTTLLDRIRGSKVAENEFGGITQHIGAYQVERNNKKITFLDTPGHQAFTKMRARGANATDIVVLVVAADDGIKPQTIEAIQHTLAAKVKIIVFINKIDKGDKKVGALKNELMEHGLVLEEFGGDVICVQGSALKGDGINELLDTILLVAELAELKTTSKTPAIGTVIESKIEKGLGSTATLLLFRGTLKCGDYLVMKSAVCKIKLMTGTQGEEITLLEPSCPAKVSGFKSLPEAGDRFISFSGENEEKAKEYLEKFAQMETKKEAILLKKHKDINTLNVIVKCDVSGSLEAIKEIIYSNGIPITASNIGPVTDVDLQLATISNALIINFNQKISQAIINRAKDIKITIKNYRSVYEIEEELIDIIEKDRIIEWEEQSLGKAKVLKLWHHSKVGTIAGCKVISGKIEKTNKIKVIRDDNILVNSTIKSFKTEAYEIKECSENQECGIVVNNWNDIKPGDIIEAYKMVEKKE</sequence>
<evidence type="ECO:0000256" key="9">
    <source>
        <dbReference type="RuleBase" id="RU000644"/>
    </source>
</evidence>
<dbReference type="SUPFAM" id="SSF52540">
    <property type="entry name" value="P-loop containing nucleoside triphosphate hydrolases"/>
    <property type="match status" value="1"/>
</dbReference>
<dbReference type="NCBIfam" id="TIGR00231">
    <property type="entry name" value="small_GTP"/>
    <property type="match status" value="1"/>
</dbReference>
<dbReference type="Proteomes" id="UP000324831">
    <property type="component" value="Unassembled WGS sequence"/>
</dbReference>
<dbReference type="CDD" id="cd03692">
    <property type="entry name" value="mtIF2_IVc"/>
    <property type="match status" value="1"/>
</dbReference>
<dbReference type="PANTHER" id="PTHR43381:SF5">
    <property type="entry name" value="TR-TYPE G DOMAIN-CONTAINING PROTEIN"/>
    <property type="match status" value="1"/>
</dbReference>
<evidence type="ECO:0000256" key="1">
    <source>
        <dbReference type="ARBA" id="ARBA00007733"/>
    </source>
</evidence>
<proteinExistence type="inferred from homology"/>
<comment type="caution">
    <text evidence="11">The sequence shown here is derived from an EMBL/GenBank/DDBJ whole genome shotgun (WGS) entry which is preliminary data.</text>
</comment>
<name>A0A478FR24_9MOLU</name>
<dbReference type="InterPro" id="IPR027417">
    <property type="entry name" value="P-loop_NTPase"/>
</dbReference>
<dbReference type="InterPro" id="IPR015760">
    <property type="entry name" value="TIF_IF2"/>
</dbReference>
<evidence type="ECO:0000256" key="4">
    <source>
        <dbReference type="ARBA" id="ARBA00022741"/>
    </source>
</evidence>
<evidence type="ECO:0000313" key="11">
    <source>
        <dbReference type="EMBL" id="GCE63943.1"/>
    </source>
</evidence>
<evidence type="ECO:0000256" key="7">
    <source>
        <dbReference type="ARBA" id="ARBA00025162"/>
    </source>
</evidence>
<dbReference type="InterPro" id="IPR005225">
    <property type="entry name" value="Small_GTP-bd"/>
</dbReference>
<keyword evidence="3 9" id="KW-0396">Initiation factor</keyword>
<dbReference type="GO" id="GO:0003924">
    <property type="term" value="F:GTPase activity"/>
    <property type="evidence" value="ECO:0007669"/>
    <property type="project" value="InterPro"/>
</dbReference>
<dbReference type="GO" id="GO:0003743">
    <property type="term" value="F:translation initiation factor activity"/>
    <property type="evidence" value="ECO:0007669"/>
    <property type="project" value="UniProtKB-UniRule"/>
</dbReference>
<reference evidence="11 12" key="1">
    <citation type="submission" date="2019-01" db="EMBL/GenBank/DDBJ databases">
        <title>Draft genome sequences of Candidatus Mycoplasma haemohominis SWG34-3 identified from a patient with pyrexia, anemia and liver dysfunction.</title>
        <authorList>
            <person name="Sekizuka T."/>
            <person name="Hattori N."/>
            <person name="Katano H."/>
            <person name="Takuma T."/>
            <person name="Ito T."/>
            <person name="Arai N."/>
            <person name="Yanai R."/>
            <person name="Ishii S."/>
            <person name="Miura Y."/>
            <person name="Tokunaga T."/>
            <person name="Watanabe H."/>
            <person name="Nomura N."/>
            <person name="Eguchi J."/>
            <person name="Arai T."/>
            <person name="Hasegawa H."/>
            <person name="Nakamaki T."/>
            <person name="Wakita T."/>
            <person name="Niki Y."/>
            <person name="Kuroda M."/>
        </authorList>
    </citation>
    <scope>NUCLEOTIDE SEQUENCE [LARGE SCALE GENOMIC DNA]</scope>
    <source>
        <strain evidence="11">SWG34-3</strain>
    </source>
</reference>
<dbReference type="InterPro" id="IPR000178">
    <property type="entry name" value="TF_IF2_bacterial-like"/>
</dbReference>
<dbReference type="InterPro" id="IPR036925">
    <property type="entry name" value="TIF_IF2_dom3_sf"/>
</dbReference>
<gene>
    <name evidence="11" type="primary">infB</name>
    <name evidence="11" type="ORF">MHSWG343_09500</name>
</gene>
<dbReference type="PANTHER" id="PTHR43381">
    <property type="entry name" value="TRANSLATION INITIATION FACTOR IF-2-RELATED"/>
    <property type="match status" value="1"/>
</dbReference>
<evidence type="ECO:0000256" key="2">
    <source>
        <dbReference type="ARBA" id="ARBA00020675"/>
    </source>
</evidence>
<evidence type="ECO:0000313" key="12">
    <source>
        <dbReference type="Proteomes" id="UP000324831"/>
    </source>
</evidence>
<dbReference type="Gene3D" id="3.40.50.300">
    <property type="entry name" value="P-loop containing nucleotide triphosphate hydrolases"/>
    <property type="match status" value="1"/>
</dbReference>
<dbReference type="CDD" id="cd03702">
    <property type="entry name" value="IF2_mtIF2_II"/>
    <property type="match status" value="1"/>
</dbReference>
<comment type="similarity">
    <text evidence="1 9">Belongs to the TRAFAC class translation factor GTPase superfamily. Classic translation factor GTPase family. IF-2 subfamily.</text>
</comment>
<organism evidence="11 12">
    <name type="scientific">Candidatus Mycoplasma haematohominis</name>
    <dbReference type="NCBI Taxonomy" id="1494318"/>
    <lineage>
        <taxon>Bacteria</taxon>
        <taxon>Bacillati</taxon>
        <taxon>Mycoplasmatota</taxon>
        <taxon>Mollicutes</taxon>
        <taxon>Mycoplasmataceae</taxon>
        <taxon>Mycoplasma</taxon>
    </lineage>
</organism>
<evidence type="ECO:0000256" key="5">
    <source>
        <dbReference type="ARBA" id="ARBA00022917"/>
    </source>
</evidence>
<dbReference type="SUPFAM" id="SSF50447">
    <property type="entry name" value="Translation proteins"/>
    <property type="match status" value="2"/>
</dbReference>
<protein>
    <recommendedName>
        <fullName evidence="2 8">Translation initiation factor IF-2</fullName>
    </recommendedName>
</protein>
<dbReference type="Gene3D" id="2.40.30.10">
    <property type="entry name" value="Translation factors"/>
    <property type="match status" value="2"/>
</dbReference>
<dbReference type="Pfam" id="PF11987">
    <property type="entry name" value="IF-2"/>
    <property type="match status" value="1"/>
</dbReference>
<evidence type="ECO:0000256" key="3">
    <source>
        <dbReference type="ARBA" id="ARBA00022540"/>
    </source>
</evidence>
<dbReference type="InterPro" id="IPR044145">
    <property type="entry name" value="IF2_II"/>
</dbReference>
<comment type="function">
    <text evidence="7 9">One of the essential components for the initiation of protein synthesis. Protects formylmethionyl-tRNA from spontaneous hydrolysis and promotes its binding to the 30S ribosomal subunits. Also involved in the hydrolysis of GTP during the formation of the 70S ribosomal complex.</text>
</comment>
<dbReference type="Gene3D" id="3.40.50.10050">
    <property type="entry name" value="Translation initiation factor IF- 2, domain 3"/>
    <property type="match status" value="1"/>
</dbReference>
<dbReference type="InterPro" id="IPR009000">
    <property type="entry name" value="Transl_B-barrel_sf"/>
</dbReference>